<dbReference type="PANTHER" id="PTHR11432">
    <property type="entry name" value="NADH DEHYDROGENASE SUBUNIT 1"/>
    <property type="match status" value="1"/>
</dbReference>
<evidence type="ECO:0000256" key="13">
    <source>
        <dbReference type="RuleBase" id="RU000473"/>
    </source>
</evidence>
<evidence type="ECO:0000256" key="12">
    <source>
        <dbReference type="RuleBase" id="RU000471"/>
    </source>
</evidence>
<dbReference type="PROSITE" id="PS00667">
    <property type="entry name" value="COMPLEX1_ND1_1"/>
    <property type="match status" value="1"/>
</dbReference>
<comment type="catalytic activity">
    <reaction evidence="13">
        <text>a ubiquinone + NADH + 5 H(+)(in) = a ubiquinol + NAD(+) + 4 H(+)(out)</text>
        <dbReference type="Rhea" id="RHEA:29091"/>
        <dbReference type="Rhea" id="RHEA-COMP:9565"/>
        <dbReference type="Rhea" id="RHEA-COMP:9566"/>
        <dbReference type="ChEBI" id="CHEBI:15378"/>
        <dbReference type="ChEBI" id="CHEBI:16389"/>
        <dbReference type="ChEBI" id="CHEBI:17976"/>
        <dbReference type="ChEBI" id="CHEBI:57540"/>
        <dbReference type="ChEBI" id="CHEBI:57945"/>
        <dbReference type="EC" id="7.1.1.2"/>
    </reaction>
</comment>
<dbReference type="EMBL" id="MN882556">
    <property type="protein sequence ID" value="QHR84927.1"/>
    <property type="molecule type" value="Genomic_DNA"/>
</dbReference>
<feature type="transmembrane region" description="Helical" evidence="14">
    <location>
        <begin position="180"/>
        <end position="200"/>
    </location>
</feature>
<evidence type="ECO:0000256" key="7">
    <source>
        <dbReference type="ARBA" id="ARBA00022792"/>
    </source>
</evidence>
<sequence>MMQIYIYLLSNFLMLLLMLIMIMINVAFLTLFERKILSYIHYRKGPNKISFWGILQPFSDAMKLLFKEMFIVKNSNMYIYMLSPFFMFMLIMSLWMIYPFKLNLINWNFNTLYLFCLISMGVYGLMLTGWSSNSNFAMLGSIRSIAQSISYEITFSISFLLSLFLINSLNFYNIMIYQKFMWMIIFTWPFSLFLLMSMLAELNRTPFDLSEGESELVSGFNIEYSSHSFTLIFLSEYASILFMMFMFNMMNFYFNLFNMIFYLILMFWLMFIIWMRATLPRMRYDLLMFLCWMYMLPMILITFMFYMLFFKFMISMIMF</sequence>
<comment type="subcellular location">
    <subcellularLocation>
        <location evidence="2 12">Mitochondrion inner membrane</location>
        <topology evidence="2 12">Multi-pass membrane protein</topology>
    </subcellularLocation>
</comment>
<evidence type="ECO:0000256" key="1">
    <source>
        <dbReference type="ARBA" id="ARBA00003257"/>
    </source>
</evidence>
<keyword evidence="9 13" id="KW-0830">Ubiquinone</keyword>
<keyword evidence="7" id="KW-0999">Mitochondrion inner membrane</keyword>
<dbReference type="InterPro" id="IPR018086">
    <property type="entry name" value="NADH_UbQ_OxRdtase_su1_CS"/>
</dbReference>
<comment type="similarity">
    <text evidence="3 12">Belongs to the complex I subunit 1 family.</text>
</comment>
<feature type="transmembrane region" description="Helical" evidence="14">
    <location>
        <begin position="252"/>
        <end position="274"/>
    </location>
</feature>
<feature type="transmembrane region" description="Helical" evidence="14">
    <location>
        <begin position="286"/>
        <end position="309"/>
    </location>
</feature>
<dbReference type="GO" id="GO:0005743">
    <property type="term" value="C:mitochondrial inner membrane"/>
    <property type="evidence" value="ECO:0007669"/>
    <property type="project" value="UniProtKB-SubCell"/>
</dbReference>
<feature type="transmembrane region" description="Helical" evidence="14">
    <location>
        <begin position="153"/>
        <end position="173"/>
    </location>
</feature>
<dbReference type="PROSITE" id="PS00668">
    <property type="entry name" value="COMPLEX1_ND1_2"/>
    <property type="match status" value="1"/>
</dbReference>
<feature type="transmembrane region" description="Helical" evidence="14">
    <location>
        <begin position="78"/>
        <end position="100"/>
    </location>
</feature>
<dbReference type="InterPro" id="IPR001694">
    <property type="entry name" value="NADH_UbQ_OxRdtase_su1/FPO"/>
</dbReference>
<name>A0A6B9XRH6_9HYME</name>
<dbReference type="Pfam" id="PF00146">
    <property type="entry name" value="NADHdh"/>
    <property type="match status" value="1"/>
</dbReference>
<keyword evidence="5" id="KW-0813">Transport</keyword>
<dbReference type="GO" id="GO:0003954">
    <property type="term" value="F:NADH dehydrogenase activity"/>
    <property type="evidence" value="ECO:0007669"/>
    <property type="project" value="TreeGrafter"/>
</dbReference>
<dbReference type="RefSeq" id="YP_009728671.1">
    <property type="nucleotide sequence ID" value="NC_045903.1"/>
</dbReference>
<gene>
    <name evidence="15" type="primary">ND1</name>
</gene>
<evidence type="ECO:0000256" key="8">
    <source>
        <dbReference type="ARBA" id="ARBA00022989"/>
    </source>
</evidence>
<accession>A0A6B9XRH6</accession>
<geneLocation type="mitochondrion" evidence="15"/>
<dbReference type="EC" id="7.1.1.2" evidence="13"/>
<feature type="transmembrane region" description="Helical" evidence="14">
    <location>
        <begin position="112"/>
        <end position="133"/>
    </location>
</feature>
<dbReference type="GeneID" id="43958588"/>
<evidence type="ECO:0000256" key="2">
    <source>
        <dbReference type="ARBA" id="ARBA00004448"/>
    </source>
</evidence>
<keyword evidence="8 14" id="KW-1133">Transmembrane helix</keyword>
<evidence type="ECO:0000256" key="14">
    <source>
        <dbReference type="SAM" id="Phobius"/>
    </source>
</evidence>
<comment type="function">
    <text evidence="1">Core subunit of the mitochondrial membrane respiratory chain NADH dehydrogenase (Complex I) that is believed to belong to the minimal assembly required for catalysis. Complex I functions in the transfer of electrons from NADH to the respiratory chain. The immediate electron acceptor for the enzyme is believed to be ubiquinone.</text>
</comment>
<dbReference type="GO" id="GO:0008137">
    <property type="term" value="F:NADH dehydrogenase (ubiquinone) activity"/>
    <property type="evidence" value="ECO:0007669"/>
    <property type="project" value="UniProtKB-EC"/>
</dbReference>
<keyword evidence="6 12" id="KW-0812">Transmembrane</keyword>
<feature type="transmembrane region" description="Helical" evidence="14">
    <location>
        <begin position="224"/>
        <end position="245"/>
    </location>
</feature>
<protein>
    <recommendedName>
        <fullName evidence="4 13">NADH-ubiquinone oxidoreductase chain 1</fullName>
        <ecNumber evidence="13">7.1.1.2</ecNumber>
    </recommendedName>
</protein>
<evidence type="ECO:0000256" key="5">
    <source>
        <dbReference type="ARBA" id="ARBA00022448"/>
    </source>
</evidence>
<evidence type="ECO:0000256" key="10">
    <source>
        <dbReference type="ARBA" id="ARBA00023128"/>
    </source>
</evidence>
<evidence type="ECO:0000256" key="6">
    <source>
        <dbReference type="ARBA" id="ARBA00022692"/>
    </source>
</evidence>
<dbReference type="PANTHER" id="PTHR11432:SF3">
    <property type="entry name" value="NADH-UBIQUINONE OXIDOREDUCTASE CHAIN 1"/>
    <property type="match status" value="1"/>
</dbReference>
<feature type="transmembrane region" description="Helical" evidence="14">
    <location>
        <begin position="6"/>
        <end position="28"/>
    </location>
</feature>
<evidence type="ECO:0000256" key="11">
    <source>
        <dbReference type="ARBA" id="ARBA00023136"/>
    </source>
</evidence>
<dbReference type="GO" id="GO:0009060">
    <property type="term" value="P:aerobic respiration"/>
    <property type="evidence" value="ECO:0007669"/>
    <property type="project" value="TreeGrafter"/>
</dbReference>
<dbReference type="HAMAP" id="MF_01350">
    <property type="entry name" value="NDH1_NuoH"/>
    <property type="match status" value="1"/>
</dbReference>
<proteinExistence type="inferred from homology"/>
<keyword evidence="11 14" id="KW-0472">Membrane</keyword>
<dbReference type="AlphaFoldDB" id="A0A6B9XRH6"/>
<evidence type="ECO:0000313" key="15">
    <source>
        <dbReference type="EMBL" id="QHR84927.1"/>
    </source>
</evidence>
<organism evidence="15">
    <name type="scientific">Asobara japonica</name>
    <dbReference type="NCBI Taxonomy" id="554476"/>
    <lineage>
        <taxon>Eukaryota</taxon>
        <taxon>Metazoa</taxon>
        <taxon>Ecdysozoa</taxon>
        <taxon>Arthropoda</taxon>
        <taxon>Hexapoda</taxon>
        <taxon>Insecta</taxon>
        <taxon>Pterygota</taxon>
        <taxon>Neoptera</taxon>
        <taxon>Endopterygota</taxon>
        <taxon>Hymenoptera</taxon>
        <taxon>Apocrita</taxon>
        <taxon>Ichneumonoidea</taxon>
        <taxon>Braconidae</taxon>
        <taxon>Alysiinae</taxon>
        <taxon>Asobara</taxon>
    </lineage>
</organism>
<evidence type="ECO:0000256" key="9">
    <source>
        <dbReference type="ARBA" id="ARBA00023075"/>
    </source>
</evidence>
<evidence type="ECO:0000256" key="3">
    <source>
        <dbReference type="ARBA" id="ARBA00010535"/>
    </source>
</evidence>
<keyword evidence="12" id="KW-0520">NAD</keyword>
<dbReference type="CTD" id="4535"/>
<reference evidence="15" key="1">
    <citation type="submission" date="2019-12" db="EMBL/GenBank/DDBJ databases">
        <title>The complete mitochondrial genome of Asobara japonica (Hymenoptera: Braconidae).</title>
        <authorList>
            <person name="Zhang X."/>
            <person name="Zhu J.C."/>
            <person name="Zhang Q.C."/>
        </authorList>
    </citation>
    <scope>NUCLEOTIDE SEQUENCE</scope>
</reference>
<evidence type="ECO:0000256" key="4">
    <source>
        <dbReference type="ARBA" id="ARBA00021009"/>
    </source>
</evidence>
<keyword evidence="10 13" id="KW-0496">Mitochondrion</keyword>